<feature type="domain" description="NodB homology" evidence="4">
    <location>
        <begin position="414"/>
        <end position="581"/>
    </location>
</feature>
<dbReference type="SUPFAM" id="SSF88713">
    <property type="entry name" value="Glycoside hydrolase/deacetylase"/>
    <property type="match status" value="1"/>
</dbReference>
<reference evidence="5" key="1">
    <citation type="submission" date="2020-08" db="EMBL/GenBank/DDBJ databases">
        <title>Genome public.</title>
        <authorList>
            <person name="Liu C."/>
            <person name="Sun Q."/>
        </authorList>
    </citation>
    <scope>NUCLEOTIDE SEQUENCE</scope>
    <source>
        <strain evidence="5">NSJ-12</strain>
    </source>
</reference>
<dbReference type="GO" id="GO:0016810">
    <property type="term" value="F:hydrolase activity, acting on carbon-nitrogen (but not peptide) bonds"/>
    <property type="evidence" value="ECO:0007669"/>
    <property type="project" value="InterPro"/>
</dbReference>
<dbReference type="InterPro" id="IPR011330">
    <property type="entry name" value="Glyco_hydro/deAcase_b/a-brl"/>
</dbReference>
<dbReference type="GO" id="GO:0005975">
    <property type="term" value="P:carbohydrate metabolic process"/>
    <property type="evidence" value="ECO:0007669"/>
    <property type="project" value="InterPro"/>
</dbReference>
<evidence type="ECO:0000256" key="2">
    <source>
        <dbReference type="ARBA" id="ARBA00022729"/>
    </source>
</evidence>
<dbReference type="EMBL" id="JACRSY010000006">
    <property type="protein sequence ID" value="MBC8578939.1"/>
    <property type="molecule type" value="Genomic_DNA"/>
</dbReference>
<dbReference type="PANTHER" id="PTHR34216">
    <property type="match status" value="1"/>
</dbReference>
<comment type="caution">
    <text evidence="5">The sequence shown here is derived from an EMBL/GenBank/DDBJ whole genome shotgun (WGS) entry which is preliminary data.</text>
</comment>
<evidence type="ECO:0000259" key="4">
    <source>
        <dbReference type="PROSITE" id="PS51677"/>
    </source>
</evidence>
<dbReference type="Pfam" id="PF01522">
    <property type="entry name" value="Polysacc_deac_1"/>
    <property type="match status" value="1"/>
</dbReference>
<proteinExistence type="predicted"/>
<accession>A0A926EG63</accession>
<keyword evidence="6" id="KW-1185">Reference proteome</keyword>
<dbReference type="PANTHER" id="PTHR34216:SF3">
    <property type="entry name" value="POLY-BETA-1,6-N-ACETYL-D-GLUCOSAMINE N-DEACETYLASE"/>
    <property type="match status" value="1"/>
</dbReference>
<dbReference type="CDD" id="cd10969">
    <property type="entry name" value="CE4_Ecf1_like_5s"/>
    <property type="match status" value="1"/>
</dbReference>
<dbReference type="InterPro" id="IPR051398">
    <property type="entry name" value="Polysacch_Deacetylase"/>
</dbReference>
<comment type="subcellular location">
    <subcellularLocation>
        <location evidence="1">Secreted</location>
    </subcellularLocation>
</comment>
<evidence type="ECO:0000256" key="1">
    <source>
        <dbReference type="ARBA" id="ARBA00004613"/>
    </source>
</evidence>
<dbReference type="Gene3D" id="3.20.20.370">
    <property type="entry name" value="Glycoside hydrolase/deacetylase"/>
    <property type="match status" value="1"/>
</dbReference>
<protein>
    <submittedName>
        <fullName evidence="5">Polysaccharide deacetylase family protein</fullName>
    </submittedName>
</protein>
<evidence type="ECO:0000313" key="6">
    <source>
        <dbReference type="Proteomes" id="UP000655830"/>
    </source>
</evidence>
<organism evidence="5 6">
    <name type="scientific">Zhenhengia yiwuensis</name>
    <dbReference type="NCBI Taxonomy" id="2763666"/>
    <lineage>
        <taxon>Bacteria</taxon>
        <taxon>Bacillati</taxon>
        <taxon>Bacillota</taxon>
        <taxon>Clostridia</taxon>
        <taxon>Lachnospirales</taxon>
        <taxon>Lachnospiraceae</taxon>
        <taxon>Zhenhengia</taxon>
    </lineage>
</organism>
<dbReference type="GO" id="GO:0005576">
    <property type="term" value="C:extracellular region"/>
    <property type="evidence" value="ECO:0007669"/>
    <property type="project" value="UniProtKB-SubCell"/>
</dbReference>
<sequence>MRKCRKVQVIKSLLFAVFLMTITSVYASETRQNKELPIYIGREKKGAGVKIEQVEKQIWAHVADYQEEDLQALIEELKGRSGEVYLSLYGKNLEEQQQVQAIYSLLFNHEELKALTDLKLHFVYTPLDEKDLLFKEMPFIKVLNMHVDQEEDQKLMKYLNDQYGQQYELILTDELATHYGQDVAKGLDAAYKIYYDLPFEYKHIDKIFRQSKLGKLPVKYSDFYAGLEEMLQVNDELVKKENLYEVKKLSEPNQTLRFTVRTKEPVDYIEYKVNDAAAGQSFRYPYPITLDEELLHKGINEVKVVMKLKGKEQYHVQNVSIDYKGEIGYQERAARKEAVYPISQKPVYKKGYIPTLMYHKIKDQVENTEDDQSMSVSTANFEAQLKALLEAGYTPINFKQLKDYLEGTTGLPKRPILITADEGYLCNYTKAYPILKKYNAQATFFVTSLYVGVTNEHEHFTWEQAKEMEASGLIDIQSHTHGHTLMNELDKTDVSYEIQKSFGDIEKYLGKRDVKVLAYPQFLHTSKVKEWASECGVDLQVTNLVSKYRPVATQKLDIKRIHVSNDLSPQNLLNQIKRLTQ</sequence>
<dbReference type="Proteomes" id="UP000655830">
    <property type="component" value="Unassembled WGS sequence"/>
</dbReference>
<feature type="signal peptide" evidence="3">
    <location>
        <begin position="1"/>
        <end position="27"/>
    </location>
</feature>
<dbReference type="PROSITE" id="PS51677">
    <property type="entry name" value="NODB"/>
    <property type="match status" value="1"/>
</dbReference>
<dbReference type="AlphaFoldDB" id="A0A926EG63"/>
<gene>
    <name evidence="5" type="ORF">H8718_05250</name>
</gene>
<evidence type="ECO:0000256" key="3">
    <source>
        <dbReference type="SAM" id="SignalP"/>
    </source>
</evidence>
<name>A0A926EG63_9FIRM</name>
<feature type="chain" id="PRO_5037333780" evidence="3">
    <location>
        <begin position="28"/>
        <end position="581"/>
    </location>
</feature>
<dbReference type="RefSeq" id="WP_249332105.1">
    <property type="nucleotide sequence ID" value="NZ_JACRSY010000006.1"/>
</dbReference>
<keyword evidence="2 3" id="KW-0732">Signal</keyword>
<dbReference type="InterPro" id="IPR002509">
    <property type="entry name" value="NODB_dom"/>
</dbReference>
<evidence type="ECO:0000313" key="5">
    <source>
        <dbReference type="EMBL" id="MBC8578939.1"/>
    </source>
</evidence>